<dbReference type="AlphaFoldDB" id="M7BRZ1"/>
<protein>
    <submittedName>
        <fullName evidence="2">Uncharacterized protein</fullName>
    </submittedName>
</protein>
<evidence type="ECO:0000313" key="2">
    <source>
        <dbReference type="EMBL" id="EMP34848.1"/>
    </source>
</evidence>
<proteinExistence type="predicted"/>
<feature type="region of interest" description="Disordered" evidence="1">
    <location>
        <begin position="179"/>
        <end position="263"/>
    </location>
</feature>
<keyword evidence="3" id="KW-1185">Reference proteome</keyword>
<accession>M7BRZ1</accession>
<reference evidence="3" key="1">
    <citation type="journal article" date="2013" name="Nat. Genet.">
        <title>The draft genomes of soft-shell turtle and green sea turtle yield insights into the development and evolution of the turtle-specific body plan.</title>
        <authorList>
            <person name="Wang Z."/>
            <person name="Pascual-Anaya J."/>
            <person name="Zadissa A."/>
            <person name="Li W."/>
            <person name="Niimura Y."/>
            <person name="Huang Z."/>
            <person name="Li C."/>
            <person name="White S."/>
            <person name="Xiong Z."/>
            <person name="Fang D."/>
            <person name="Wang B."/>
            <person name="Ming Y."/>
            <person name="Chen Y."/>
            <person name="Zheng Y."/>
            <person name="Kuraku S."/>
            <person name="Pignatelli M."/>
            <person name="Herrero J."/>
            <person name="Beal K."/>
            <person name="Nozawa M."/>
            <person name="Li Q."/>
            <person name="Wang J."/>
            <person name="Zhang H."/>
            <person name="Yu L."/>
            <person name="Shigenobu S."/>
            <person name="Wang J."/>
            <person name="Liu J."/>
            <person name="Flicek P."/>
            <person name="Searle S."/>
            <person name="Wang J."/>
            <person name="Kuratani S."/>
            <person name="Yin Y."/>
            <person name="Aken B."/>
            <person name="Zhang G."/>
            <person name="Irie N."/>
        </authorList>
    </citation>
    <scope>NUCLEOTIDE SEQUENCE [LARGE SCALE GENOMIC DNA]</scope>
</reference>
<evidence type="ECO:0000313" key="3">
    <source>
        <dbReference type="Proteomes" id="UP000031443"/>
    </source>
</evidence>
<feature type="compositionally biased region" description="Basic residues" evidence="1">
    <location>
        <begin position="1"/>
        <end position="12"/>
    </location>
</feature>
<dbReference type="Proteomes" id="UP000031443">
    <property type="component" value="Unassembled WGS sequence"/>
</dbReference>
<name>M7BRZ1_CHEMY</name>
<gene>
    <name evidence="2" type="ORF">UY3_07985</name>
</gene>
<sequence>MTRRRPAPHQGKKSPTPVSQPTDDTMEGWVLIRGKRGKQKTRVPLLPSEVEDTEAPQKTRKGATNTRPSALPPGESHPLEPAGDDVAAMEGHTATPPESFLKGAFHAPLPPKAPASPEASIASGTSEEVPGVVSGDFPSIFAEMEALGLTPVTQGEDDPLLGGLNLSDLTPAPLSPCSVPLTAASAPTSEEPLDSSTSPATDGPPLMAAEPIEATASATRMGPESPGTSLAAVGQPTSFPGGGPTADSPPKEAVAAPPSFMSS</sequence>
<dbReference type="EMBL" id="KB530911">
    <property type="protein sequence ID" value="EMP34848.1"/>
    <property type="molecule type" value="Genomic_DNA"/>
</dbReference>
<feature type="region of interest" description="Disordered" evidence="1">
    <location>
        <begin position="1"/>
        <end position="131"/>
    </location>
</feature>
<organism evidence="2 3">
    <name type="scientific">Chelonia mydas</name>
    <name type="common">Green sea-turtle</name>
    <name type="synonym">Chelonia agassizi</name>
    <dbReference type="NCBI Taxonomy" id="8469"/>
    <lineage>
        <taxon>Eukaryota</taxon>
        <taxon>Metazoa</taxon>
        <taxon>Chordata</taxon>
        <taxon>Craniata</taxon>
        <taxon>Vertebrata</taxon>
        <taxon>Euteleostomi</taxon>
        <taxon>Archelosauria</taxon>
        <taxon>Testudinata</taxon>
        <taxon>Testudines</taxon>
        <taxon>Cryptodira</taxon>
        <taxon>Durocryptodira</taxon>
        <taxon>Americhelydia</taxon>
        <taxon>Chelonioidea</taxon>
        <taxon>Cheloniidae</taxon>
        <taxon>Chelonia</taxon>
    </lineage>
</organism>
<evidence type="ECO:0000256" key="1">
    <source>
        <dbReference type="SAM" id="MobiDB-lite"/>
    </source>
</evidence>